<evidence type="ECO:0000259" key="4">
    <source>
        <dbReference type="PROSITE" id="PS50949"/>
    </source>
</evidence>
<keyword evidence="6" id="KW-1185">Reference proteome</keyword>
<dbReference type="STRING" id="246196.MSMEG_0480"/>
<keyword evidence="3" id="KW-0804">Transcription</keyword>
<dbReference type="InterPro" id="IPR008920">
    <property type="entry name" value="TF_FadR/GntR_C"/>
</dbReference>
<dbReference type="Gene3D" id="1.10.10.10">
    <property type="entry name" value="Winged helix-like DNA-binding domain superfamily/Winged helix DNA-binding domain"/>
    <property type="match status" value="1"/>
</dbReference>
<evidence type="ECO:0000256" key="1">
    <source>
        <dbReference type="ARBA" id="ARBA00023015"/>
    </source>
</evidence>
<dbReference type="SMART" id="SM00345">
    <property type="entry name" value="HTH_GNTR"/>
    <property type="match status" value="1"/>
</dbReference>
<evidence type="ECO:0000313" key="5">
    <source>
        <dbReference type="EMBL" id="ABK75964.1"/>
    </source>
</evidence>
<dbReference type="CDD" id="cd07377">
    <property type="entry name" value="WHTH_GntR"/>
    <property type="match status" value="1"/>
</dbReference>
<dbReference type="Proteomes" id="UP000000757">
    <property type="component" value="Chromosome"/>
</dbReference>
<dbReference type="PaxDb" id="246196-MSMEI_0467"/>
<keyword evidence="2" id="KW-0238">DNA-binding</keyword>
<feature type="domain" description="HTH gntR-type" evidence="4">
    <location>
        <begin position="6"/>
        <end position="73"/>
    </location>
</feature>
<dbReference type="InterPro" id="IPR011711">
    <property type="entry name" value="GntR_C"/>
</dbReference>
<dbReference type="SMART" id="SM00895">
    <property type="entry name" value="FCD"/>
    <property type="match status" value="1"/>
</dbReference>
<evidence type="ECO:0000256" key="3">
    <source>
        <dbReference type="ARBA" id="ARBA00023163"/>
    </source>
</evidence>
<dbReference type="KEGG" id="msm:MSMEG_0480"/>
<dbReference type="GO" id="GO:0003677">
    <property type="term" value="F:DNA binding"/>
    <property type="evidence" value="ECO:0007669"/>
    <property type="project" value="UniProtKB-KW"/>
</dbReference>
<dbReference type="AlphaFoldDB" id="A0QPQ5"/>
<dbReference type="Gene3D" id="1.20.120.530">
    <property type="entry name" value="GntR ligand-binding domain-like"/>
    <property type="match status" value="1"/>
</dbReference>
<dbReference type="InterPro" id="IPR000524">
    <property type="entry name" value="Tscrpt_reg_HTH_GntR"/>
</dbReference>
<dbReference type="InterPro" id="IPR036388">
    <property type="entry name" value="WH-like_DNA-bd_sf"/>
</dbReference>
<reference evidence="5 6" key="1">
    <citation type="submission" date="2006-10" db="EMBL/GenBank/DDBJ databases">
        <authorList>
            <person name="Fleischmann R.D."/>
            <person name="Dodson R.J."/>
            <person name="Haft D.H."/>
            <person name="Merkel J.S."/>
            <person name="Nelson W.C."/>
            <person name="Fraser C.M."/>
        </authorList>
    </citation>
    <scope>NUCLEOTIDE SEQUENCE [LARGE SCALE GENOMIC DNA]</scope>
    <source>
        <strain evidence="6">ATCC 700084 / mc(2)155</strain>
    </source>
</reference>
<dbReference type="Pfam" id="PF00392">
    <property type="entry name" value="GntR"/>
    <property type="match status" value="1"/>
</dbReference>
<evidence type="ECO:0000313" key="6">
    <source>
        <dbReference type="Proteomes" id="UP000000757"/>
    </source>
</evidence>
<dbReference type="PANTHER" id="PTHR43537">
    <property type="entry name" value="TRANSCRIPTIONAL REGULATOR, GNTR FAMILY"/>
    <property type="match status" value="1"/>
</dbReference>
<dbReference type="Pfam" id="PF07729">
    <property type="entry name" value="FCD"/>
    <property type="match status" value="1"/>
</dbReference>
<dbReference type="SUPFAM" id="SSF48008">
    <property type="entry name" value="GntR ligand-binding domain-like"/>
    <property type="match status" value="1"/>
</dbReference>
<dbReference type="PANTHER" id="PTHR43537:SF45">
    <property type="entry name" value="GNTR FAMILY REGULATORY PROTEIN"/>
    <property type="match status" value="1"/>
</dbReference>
<accession>A0QPQ5</accession>
<evidence type="ECO:0000256" key="2">
    <source>
        <dbReference type="ARBA" id="ARBA00023125"/>
    </source>
</evidence>
<dbReference type="KEGG" id="msb:LJ00_02375"/>
<dbReference type="eggNOG" id="COG1802">
    <property type="taxonomic scope" value="Bacteria"/>
</dbReference>
<dbReference type="GO" id="GO:0003700">
    <property type="term" value="F:DNA-binding transcription factor activity"/>
    <property type="evidence" value="ECO:0007669"/>
    <property type="project" value="InterPro"/>
</dbReference>
<dbReference type="PATRIC" id="fig|246196.19.peg.474"/>
<sequence>MTSEPQNKSDQAFVEIERMIVLGEIAPGSLVSEKQLMELTGLGRTPVREAVQRLSRERLLEIHPNRGVLVPPTSVEAQLKLLELRRILEPFAVRVAASRATDSQRQAARELAEDVVSGDKTVTDFSNFLRKAHALVVAATHNEYIEVAMAPLQGLSRRFWFGHLSDPVEELRRAAQLHHDILAAIAAGNAEAANGASLALSDYLFEFAYATLPRHNQPA</sequence>
<proteinExistence type="predicted"/>
<name>A0QPQ5_MYCS2</name>
<dbReference type="EMBL" id="CP000480">
    <property type="protein sequence ID" value="ABK75964.1"/>
    <property type="molecule type" value="Genomic_DNA"/>
</dbReference>
<dbReference type="RefSeq" id="WP_011726979.1">
    <property type="nucleotide sequence ID" value="NC_008596.1"/>
</dbReference>
<keyword evidence="1" id="KW-0805">Transcription regulation</keyword>
<dbReference type="PROSITE" id="PS50949">
    <property type="entry name" value="HTH_GNTR"/>
    <property type="match status" value="1"/>
</dbReference>
<organism evidence="5 6">
    <name type="scientific">Mycolicibacterium smegmatis (strain ATCC 700084 / mc(2)155)</name>
    <name type="common">Mycobacterium smegmatis</name>
    <dbReference type="NCBI Taxonomy" id="246196"/>
    <lineage>
        <taxon>Bacteria</taxon>
        <taxon>Bacillati</taxon>
        <taxon>Actinomycetota</taxon>
        <taxon>Actinomycetes</taxon>
        <taxon>Mycobacteriales</taxon>
        <taxon>Mycobacteriaceae</taxon>
        <taxon>Mycolicibacterium</taxon>
    </lineage>
</organism>
<protein>
    <submittedName>
        <fullName evidence="5">Transcriptional regulator, GntR family protein</fullName>
    </submittedName>
</protein>
<dbReference type="InterPro" id="IPR036390">
    <property type="entry name" value="WH_DNA-bd_sf"/>
</dbReference>
<dbReference type="OrthoDB" id="8680240at2"/>
<gene>
    <name evidence="5" type="ordered locus">MSMEG_0480</name>
</gene>
<dbReference type="GeneID" id="93455397"/>
<dbReference type="SUPFAM" id="SSF46785">
    <property type="entry name" value="Winged helix' DNA-binding domain"/>
    <property type="match status" value="1"/>
</dbReference>